<dbReference type="RefSeq" id="WP_014611628.1">
    <property type="nucleotide sequence ID" value="NZ_JASGOQ010000003.1"/>
</dbReference>
<evidence type="ECO:0000313" key="2">
    <source>
        <dbReference type="Proteomes" id="UP001187859"/>
    </source>
</evidence>
<dbReference type="AlphaFoldDB" id="A0AAE4TRC1"/>
<sequence length="47" mass="5060">MSAESMLTLVKSLHNAAAQGGSTRIPPMTFAELGQLIQLSVKFRAEK</sequence>
<comment type="caution">
    <text evidence="1">The sequence shown here is derived from an EMBL/GenBank/DDBJ whole genome shotgun (WGS) entry which is preliminary data.</text>
</comment>
<accession>A0AAE4TRC1</accession>
<name>A0AAE4TRC1_9GAMM</name>
<gene>
    <name evidence="1" type="ORF">QM089_23430</name>
</gene>
<dbReference type="EMBL" id="JASGOQ010000003">
    <property type="protein sequence ID" value="MDV5393144.1"/>
    <property type="molecule type" value="Genomic_DNA"/>
</dbReference>
<proteinExistence type="predicted"/>
<evidence type="ECO:0000313" key="1">
    <source>
        <dbReference type="EMBL" id="MDV5393144.1"/>
    </source>
</evidence>
<protein>
    <submittedName>
        <fullName evidence="1">Uncharacterized protein</fullName>
    </submittedName>
</protein>
<dbReference type="Proteomes" id="UP001187859">
    <property type="component" value="Unassembled WGS sequence"/>
</dbReference>
<reference evidence="1" key="1">
    <citation type="submission" date="2023-05" db="EMBL/GenBank/DDBJ databases">
        <title>Colonisation of extended spectrum b-lactamase- and carbapenemase-producing bacteria on hospital surfaces from low- and middle-income countries.</title>
        <authorList>
            <person name="Nieto-Rosado M."/>
            <person name="Sands K."/>
            <person name="Iregbu K."/>
            <person name="Zahra R."/>
            <person name="Mazarati J.B."/>
            <person name="Mehtar S."/>
            <person name="Barnards-Group B."/>
            <person name="Walsh T.R."/>
        </authorList>
    </citation>
    <scope>NUCLEOTIDE SEQUENCE</scope>
    <source>
        <strain evidence="1">PP-E493</strain>
    </source>
</reference>
<organism evidence="1 2">
    <name type="scientific">Shewanella xiamenensis</name>
    <dbReference type="NCBI Taxonomy" id="332186"/>
    <lineage>
        <taxon>Bacteria</taxon>
        <taxon>Pseudomonadati</taxon>
        <taxon>Pseudomonadota</taxon>
        <taxon>Gammaproteobacteria</taxon>
        <taxon>Alteromonadales</taxon>
        <taxon>Shewanellaceae</taxon>
        <taxon>Shewanella</taxon>
    </lineage>
</organism>